<dbReference type="Proteomes" id="UP000245884">
    <property type="component" value="Unassembled WGS sequence"/>
</dbReference>
<keyword evidence="3" id="KW-1185">Reference proteome</keyword>
<dbReference type="OrthoDB" id="2560792at2759"/>
<feature type="compositionally biased region" description="Basic and acidic residues" evidence="1">
    <location>
        <begin position="1"/>
        <end position="11"/>
    </location>
</feature>
<dbReference type="AlphaFoldDB" id="A0A316UQX7"/>
<accession>A0A316UQX7</accession>
<evidence type="ECO:0000256" key="1">
    <source>
        <dbReference type="SAM" id="MobiDB-lite"/>
    </source>
</evidence>
<dbReference type="RefSeq" id="XP_025362312.1">
    <property type="nucleotide sequence ID" value="XM_025508234.1"/>
</dbReference>
<dbReference type="GeneID" id="37030057"/>
<reference evidence="2 3" key="1">
    <citation type="journal article" date="2018" name="Mol. Biol. Evol.">
        <title>Broad Genomic Sampling Reveals a Smut Pathogenic Ancestry of the Fungal Clade Ustilaginomycotina.</title>
        <authorList>
            <person name="Kijpornyongpan T."/>
            <person name="Mondo S.J."/>
            <person name="Barry K."/>
            <person name="Sandor L."/>
            <person name="Lee J."/>
            <person name="Lipzen A."/>
            <person name="Pangilinan J."/>
            <person name="LaButti K."/>
            <person name="Hainaut M."/>
            <person name="Henrissat B."/>
            <person name="Grigoriev I.V."/>
            <person name="Spatafora J.W."/>
            <person name="Aime M.C."/>
        </authorList>
    </citation>
    <scope>NUCLEOTIDE SEQUENCE [LARGE SCALE GENOMIC DNA]</scope>
    <source>
        <strain evidence="2 3">MCA 5214</strain>
    </source>
</reference>
<dbReference type="EMBL" id="KZ819667">
    <property type="protein sequence ID" value="PWN27700.1"/>
    <property type="molecule type" value="Genomic_DNA"/>
</dbReference>
<name>A0A316UQX7_9BASI</name>
<protein>
    <submittedName>
        <fullName evidence="2">Uncharacterized protein</fullName>
    </submittedName>
</protein>
<sequence>MDTRKFPDDAKIVPPTTTPNMGSGPSDLNPAGVFPPTDNKPDPSPPKQEGASIFQSIENPYALQEAINKLEGSLDEVIRLFQGERETLASDGGFEKGKEGIALFREWKQTLEKLKKGQM</sequence>
<evidence type="ECO:0000313" key="2">
    <source>
        <dbReference type="EMBL" id="PWN27700.1"/>
    </source>
</evidence>
<gene>
    <name evidence="2" type="ORF">BDZ90DRAFT_260185</name>
</gene>
<proteinExistence type="predicted"/>
<feature type="region of interest" description="Disordered" evidence="1">
    <location>
        <begin position="1"/>
        <end position="51"/>
    </location>
</feature>
<organism evidence="2 3">
    <name type="scientific">Jaminaea rosea</name>
    <dbReference type="NCBI Taxonomy" id="1569628"/>
    <lineage>
        <taxon>Eukaryota</taxon>
        <taxon>Fungi</taxon>
        <taxon>Dikarya</taxon>
        <taxon>Basidiomycota</taxon>
        <taxon>Ustilaginomycotina</taxon>
        <taxon>Exobasidiomycetes</taxon>
        <taxon>Microstromatales</taxon>
        <taxon>Microstromatales incertae sedis</taxon>
        <taxon>Jaminaea</taxon>
    </lineage>
</organism>
<evidence type="ECO:0000313" key="3">
    <source>
        <dbReference type="Proteomes" id="UP000245884"/>
    </source>
</evidence>